<evidence type="ECO:0000313" key="3">
    <source>
        <dbReference type="Proteomes" id="UP000815325"/>
    </source>
</evidence>
<evidence type="ECO:0008006" key="4">
    <source>
        <dbReference type="Google" id="ProtNLM"/>
    </source>
</evidence>
<gene>
    <name evidence="2" type="ORF">DUNSADRAFT_18298</name>
</gene>
<dbReference type="Proteomes" id="UP000815325">
    <property type="component" value="Unassembled WGS sequence"/>
</dbReference>
<dbReference type="PANTHER" id="PTHR13318">
    <property type="entry name" value="PARTNER OF PAIRED, ISOFORM B-RELATED"/>
    <property type="match status" value="1"/>
</dbReference>
<comment type="caution">
    <text evidence="2">The sequence shown here is derived from an EMBL/GenBank/DDBJ whole genome shotgun (WGS) entry which is preliminary data.</text>
</comment>
<dbReference type="SUPFAM" id="SSF52047">
    <property type="entry name" value="RNI-like"/>
    <property type="match status" value="1"/>
</dbReference>
<name>A0ABQ7G099_DUNSA</name>
<dbReference type="InterPro" id="IPR032675">
    <property type="entry name" value="LRR_dom_sf"/>
</dbReference>
<evidence type="ECO:0000256" key="1">
    <source>
        <dbReference type="ARBA" id="ARBA00004430"/>
    </source>
</evidence>
<evidence type="ECO:0000313" key="2">
    <source>
        <dbReference type="EMBL" id="KAF5828036.1"/>
    </source>
</evidence>
<proteinExistence type="predicted"/>
<dbReference type="EMBL" id="MU070374">
    <property type="protein sequence ID" value="KAF5828036.1"/>
    <property type="molecule type" value="Genomic_DNA"/>
</dbReference>
<sequence length="668" mass="74060">MEDVTSREWAQVSLGLRAEQNHATRLENIPQELLALIFFRLPAWDRCNFHNSCKAIKENGEINERLRKLVLGCEGAQEELISQIVTFPRALEHLVLCSRLPITSGFREMHILRDPEPLGHTLIKLADAAYKCEAARERLAALRYLTLQGWIVGSTQRSLNGLLNLCPGLQELNFLACAITPYVEAVLKAPSPSAPQLQSLRLHACTLPQNNSLNFASALTSLTTLSLRVPRASKRPGQTFESGEWSCTRVDLSAVSKLVSLRTLVCVRNEDDNRSHLPQPSGPLRCNNLGHLARCCTNLTHLEFGLGDVGEPSSWELNSPMYLQKLPSLRTLALPCASPSAILALLQPRSVGQTLRLQGETCIRLPAHRASNASLQGEAHGEDTAGHEHGEQIQLLAHPQQQQQQQQQQQHLQGVPAFHQQQLQQLDHYSAHMRAHMRQHRTEFLQSSPLRILQANDEGEPLEEAAAAIAENAHPEAATHLSLKPLVRDSDAYDWRPCWRMCDAGILLMKLSPLASHVKHLCLGQMCLGVEGDADTLVFALPRLQTLRLENCKLKASVPRHWSAEGHELAGKDSGLAVILKGLTSLTRVDLIRGSIGEEEDLLDAAAKASGLVSDARMRFTKLPQLHLVCEDLEAVDPGRSMAAWSQRQDAYQLFEGEPMRVKLRVKA</sequence>
<dbReference type="Gene3D" id="3.80.10.10">
    <property type="entry name" value="Ribonuclease Inhibitor"/>
    <property type="match status" value="2"/>
</dbReference>
<comment type="subcellular location">
    <subcellularLocation>
        <location evidence="1">Cytoplasm</location>
        <location evidence="1">Cytoskeleton</location>
        <location evidence="1">Cilium axoneme</location>
    </subcellularLocation>
</comment>
<accession>A0ABQ7G099</accession>
<keyword evidence="3" id="KW-1185">Reference proteome</keyword>
<reference evidence="2" key="1">
    <citation type="submission" date="2017-08" db="EMBL/GenBank/DDBJ databases">
        <authorList>
            <person name="Polle J.E."/>
            <person name="Barry K."/>
            <person name="Cushman J."/>
            <person name="Schmutz J."/>
            <person name="Tran D."/>
            <person name="Hathwaick L.T."/>
            <person name="Yim W.C."/>
            <person name="Jenkins J."/>
            <person name="Mckie-Krisberg Z.M."/>
            <person name="Prochnik S."/>
            <person name="Lindquist E."/>
            <person name="Dockter R.B."/>
            <person name="Adam C."/>
            <person name="Molina H."/>
            <person name="Bunkerborg J."/>
            <person name="Jin E."/>
            <person name="Buchheim M."/>
            <person name="Magnuson J."/>
        </authorList>
    </citation>
    <scope>NUCLEOTIDE SEQUENCE</scope>
    <source>
        <strain evidence="2">CCAP 19/18</strain>
    </source>
</reference>
<protein>
    <recommendedName>
        <fullName evidence="4">F-box domain-containing protein</fullName>
    </recommendedName>
</protein>
<organism evidence="2 3">
    <name type="scientific">Dunaliella salina</name>
    <name type="common">Green alga</name>
    <name type="synonym">Protococcus salinus</name>
    <dbReference type="NCBI Taxonomy" id="3046"/>
    <lineage>
        <taxon>Eukaryota</taxon>
        <taxon>Viridiplantae</taxon>
        <taxon>Chlorophyta</taxon>
        <taxon>core chlorophytes</taxon>
        <taxon>Chlorophyceae</taxon>
        <taxon>CS clade</taxon>
        <taxon>Chlamydomonadales</taxon>
        <taxon>Dunaliellaceae</taxon>
        <taxon>Dunaliella</taxon>
    </lineage>
</organism>